<dbReference type="SMART" id="SM00448">
    <property type="entry name" value="REC"/>
    <property type="match status" value="2"/>
</dbReference>
<dbReference type="Pfam" id="PF00512">
    <property type="entry name" value="HisKA"/>
    <property type="match status" value="1"/>
</dbReference>
<dbReference type="InterPro" id="IPR003594">
    <property type="entry name" value="HATPase_dom"/>
</dbReference>
<dbReference type="PANTHER" id="PTHR43547">
    <property type="entry name" value="TWO-COMPONENT HISTIDINE KINASE"/>
    <property type="match status" value="1"/>
</dbReference>
<dbReference type="InterPro" id="IPR011006">
    <property type="entry name" value="CheY-like_superfamily"/>
</dbReference>
<dbReference type="InterPro" id="IPR036890">
    <property type="entry name" value="HATPase_C_sf"/>
</dbReference>
<dbReference type="SMART" id="SM00388">
    <property type="entry name" value="HisKA"/>
    <property type="match status" value="1"/>
</dbReference>
<dbReference type="SUPFAM" id="SSF52172">
    <property type="entry name" value="CheY-like"/>
    <property type="match status" value="2"/>
</dbReference>
<dbReference type="PANTHER" id="PTHR43547:SF2">
    <property type="entry name" value="HYBRID SIGNAL TRANSDUCTION HISTIDINE KINASE C"/>
    <property type="match status" value="1"/>
</dbReference>
<feature type="coiled-coil region" evidence="7">
    <location>
        <begin position="129"/>
        <end position="156"/>
    </location>
</feature>
<dbReference type="InterPro" id="IPR001789">
    <property type="entry name" value="Sig_transdc_resp-reg_receiver"/>
</dbReference>
<dbReference type="InterPro" id="IPR036097">
    <property type="entry name" value="HisK_dim/P_sf"/>
</dbReference>
<dbReference type="Pfam" id="PF02518">
    <property type="entry name" value="HATPase_c"/>
    <property type="match status" value="1"/>
</dbReference>
<dbReference type="Proteomes" id="UP000551616">
    <property type="component" value="Unassembled WGS sequence"/>
</dbReference>
<dbReference type="CDD" id="cd00082">
    <property type="entry name" value="HisKA"/>
    <property type="match status" value="1"/>
</dbReference>
<keyword evidence="11" id="KW-1185">Reference proteome</keyword>
<feature type="domain" description="Response regulatory" evidence="9">
    <location>
        <begin position="416"/>
        <end position="532"/>
    </location>
</feature>
<feature type="modified residue" description="4-aspartylphosphate" evidence="6">
    <location>
        <position position="59"/>
    </location>
</feature>
<keyword evidence="4 10" id="KW-0808">Transferase</keyword>
<evidence type="ECO:0000256" key="7">
    <source>
        <dbReference type="SAM" id="Coils"/>
    </source>
</evidence>
<evidence type="ECO:0000256" key="3">
    <source>
        <dbReference type="ARBA" id="ARBA00022553"/>
    </source>
</evidence>
<dbReference type="EC" id="2.7.13.3" evidence="2"/>
<dbReference type="CDD" id="cd17580">
    <property type="entry name" value="REC_2_DhkD-like"/>
    <property type="match status" value="1"/>
</dbReference>
<feature type="modified residue" description="4-aspartylphosphate" evidence="6">
    <location>
        <position position="465"/>
    </location>
</feature>
<evidence type="ECO:0000256" key="1">
    <source>
        <dbReference type="ARBA" id="ARBA00000085"/>
    </source>
</evidence>
<dbReference type="SUPFAM" id="SSF55874">
    <property type="entry name" value="ATPase domain of HSP90 chaperone/DNA topoisomerase II/histidine kinase"/>
    <property type="match status" value="1"/>
</dbReference>
<dbReference type="Gene3D" id="3.40.50.2300">
    <property type="match status" value="2"/>
</dbReference>
<dbReference type="InterPro" id="IPR005467">
    <property type="entry name" value="His_kinase_dom"/>
</dbReference>
<dbReference type="SMART" id="SM00387">
    <property type="entry name" value="HATPase_c"/>
    <property type="match status" value="1"/>
</dbReference>
<protein>
    <recommendedName>
        <fullName evidence="2">histidine kinase</fullName>
        <ecNumber evidence="2">2.7.13.3</ecNumber>
    </recommendedName>
</protein>
<dbReference type="InterPro" id="IPR003661">
    <property type="entry name" value="HisK_dim/P_dom"/>
</dbReference>
<dbReference type="SUPFAM" id="SSF47384">
    <property type="entry name" value="Homodimeric domain of signal transducing histidine kinase"/>
    <property type="match status" value="1"/>
</dbReference>
<keyword evidence="5 10" id="KW-0418">Kinase</keyword>
<accession>A0A7V9A6D7</accession>
<dbReference type="FunFam" id="3.30.565.10:FF:000006">
    <property type="entry name" value="Sensor histidine kinase WalK"/>
    <property type="match status" value="1"/>
</dbReference>
<dbReference type="PRINTS" id="PR00344">
    <property type="entry name" value="BCTRLSENSOR"/>
</dbReference>
<organism evidence="10 11">
    <name type="scientific">Bremerella alba</name>
    <dbReference type="NCBI Taxonomy" id="980252"/>
    <lineage>
        <taxon>Bacteria</taxon>
        <taxon>Pseudomonadati</taxon>
        <taxon>Planctomycetota</taxon>
        <taxon>Planctomycetia</taxon>
        <taxon>Pirellulales</taxon>
        <taxon>Pirellulaceae</taxon>
        <taxon>Bremerella</taxon>
    </lineage>
</organism>
<dbReference type="RefSeq" id="WP_207395632.1">
    <property type="nucleotide sequence ID" value="NZ_JABRWO010000003.1"/>
</dbReference>
<dbReference type="PROSITE" id="PS50110">
    <property type="entry name" value="RESPONSE_REGULATORY"/>
    <property type="match status" value="2"/>
</dbReference>
<reference evidence="10 11" key="1">
    <citation type="submission" date="2020-05" db="EMBL/GenBank/DDBJ databases">
        <title>Bremerella alba sp. nov., a novel planctomycete isolated from the surface of the macroalga Fucus spiralis.</title>
        <authorList>
            <person name="Godinho O."/>
            <person name="Botelho R."/>
            <person name="Albuquerque L."/>
            <person name="Wiegand S."/>
            <person name="Da Costa M.S."/>
            <person name="Lobo-Da-Cunha A."/>
            <person name="Jogler C."/>
            <person name="Lage O.M."/>
        </authorList>
    </citation>
    <scope>NUCLEOTIDE SEQUENCE [LARGE SCALE GENOMIC DNA]</scope>
    <source>
        <strain evidence="10 11">FF15</strain>
    </source>
</reference>
<evidence type="ECO:0000313" key="11">
    <source>
        <dbReference type="Proteomes" id="UP000551616"/>
    </source>
</evidence>
<gene>
    <name evidence="10" type="primary">rcsC_9</name>
    <name evidence="10" type="ORF">HOV93_13080</name>
</gene>
<evidence type="ECO:0000259" key="9">
    <source>
        <dbReference type="PROSITE" id="PS50110"/>
    </source>
</evidence>
<evidence type="ECO:0000256" key="2">
    <source>
        <dbReference type="ARBA" id="ARBA00012438"/>
    </source>
</evidence>
<dbReference type="GO" id="GO:0000155">
    <property type="term" value="F:phosphorelay sensor kinase activity"/>
    <property type="evidence" value="ECO:0007669"/>
    <property type="project" value="InterPro"/>
</dbReference>
<dbReference type="EMBL" id="JABRWO010000003">
    <property type="protein sequence ID" value="MBA2114152.1"/>
    <property type="molecule type" value="Genomic_DNA"/>
</dbReference>
<dbReference type="Pfam" id="PF00072">
    <property type="entry name" value="Response_reg"/>
    <property type="match status" value="2"/>
</dbReference>
<dbReference type="InterPro" id="IPR004358">
    <property type="entry name" value="Sig_transdc_His_kin-like_C"/>
</dbReference>
<dbReference type="Gene3D" id="3.30.565.10">
    <property type="entry name" value="Histidine kinase-like ATPase, C-terminal domain"/>
    <property type="match status" value="1"/>
</dbReference>
<evidence type="ECO:0000256" key="4">
    <source>
        <dbReference type="ARBA" id="ARBA00022679"/>
    </source>
</evidence>
<name>A0A7V9A6D7_9BACT</name>
<evidence type="ECO:0000256" key="5">
    <source>
        <dbReference type="ARBA" id="ARBA00022777"/>
    </source>
</evidence>
<proteinExistence type="predicted"/>
<keyword evidence="3 6" id="KW-0597">Phosphoprotein</keyword>
<comment type="catalytic activity">
    <reaction evidence="1">
        <text>ATP + protein L-histidine = ADP + protein N-phospho-L-histidine.</text>
        <dbReference type="EC" id="2.7.13.3"/>
    </reaction>
</comment>
<sequence>MTELPTSPVYFLLVDDREENLVALEAVLQRENLHLLKARSGSEALEKLLEYDVALALVDVQMPSMDGFELAELMRGTQRTKRIPIIFLTAGSADEQRYFRGYEAGAVDFLHKPIEAAVLRSKSDVFFELYQQRQEVARQRDELQAILEENASLLRKSQEFAEALQDADRRKDEFLATLAHELRNPLAPILHAVQILRLGGVSPEELFELNEIVERQVKHMVRLIDDLLDVSRITRGKIQLRRERVWVADIVKSAVETSKTWITDASHRLEVKLPEQPIAVSGDAVRLSQVLANLLNNAAKYTPADGHIIITADRVDDHVRIRVEDNGVGIPLEAQGEIFDMFIQVKQHFQQARGGLGIGLTLVKRLVELHGGTASIFSEGEGQGTSVTIELPLDETTDTRESTADDGSQVVASPFRILVVDDNQDAARSLAKLLDLDGHDTVVANDGKSGIEVARTYQPDVVFLDLGMPNFDGFQTLAAMRALPDLGDVRIVAVTGWGQEADRQRTKEAGFRFHLVKPVEIADLRHVLLQIEATTSI</sequence>
<dbReference type="CDD" id="cd00075">
    <property type="entry name" value="HATPase"/>
    <property type="match status" value="1"/>
</dbReference>
<dbReference type="PROSITE" id="PS50109">
    <property type="entry name" value="HIS_KIN"/>
    <property type="match status" value="1"/>
</dbReference>
<keyword evidence="7" id="KW-0175">Coiled coil</keyword>
<dbReference type="AlphaFoldDB" id="A0A7V9A6D7"/>
<comment type="caution">
    <text evidence="10">The sequence shown here is derived from an EMBL/GenBank/DDBJ whole genome shotgun (WGS) entry which is preliminary data.</text>
</comment>
<dbReference type="Gene3D" id="1.10.287.130">
    <property type="match status" value="1"/>
</dbReference>
<feature type="domain" description="Response regulatory" evidence="9">
    <location>
        <begin position="10"/>
        <end position="127"/>
    </location>
</feature>
<feature type="domain" description="Histidine kinase" evidence="8">
    <location>
        <begin position="177"/>
        <end position="395"/>
    </location>
</feature>
<evidence type="ECO:0000259" key="8">
    <source>
        <dbReference type="PROSITE" id="PS50109"/>
    </source>
</evidence>
<evidence type="ECO:0000256" key="6">
    <source>
        <dbReference type="PROSITE-ProRule" id="PRU00169"/>
    </source>
</evidence>
<evidence type="ECO:0000313" key="10">
    <source>
        <dbReference type="EMBL" id="MBA2114152.1"/>
    </source>
</evidence>